<feature type="compositionally biased region" description="Basic residues" evidence="1">
    <location>
        <begin position="55"/>
        <end position="81"/>
    </location>
</feature>
<name>A0A024H207_9MICC</name>
<feature type="region of interest" description="Disordered" evidence="1">
    <location>
        <begin position="123"/>
        <end position="145"/>
    </location>
</feature>
<protein>
    <submittedName>
        <fullName evidence="2">Uncharacterized protein</fullName>
    </submittedName>
</protein>
<proteinExistence type="predicted"/>
<evidence type="ECO:0000256" key="1">
    <source>
        <dbReference type="SAM" id="MobiDB-lite"/>
    </source>
</evidence>
<dbReference type="EMBL" id="CAQI01000042">
    <property type="protein sequence ID" value="CCQ46225.1"/>
    <property type="molecule type" value="Genomic_DNA"/>
</dbReference>
<feature type="compositionally biased region" description="Polar residues" evidence="1">
    <location>
        <begin position="123"/>
        <end position="133"/>
    </location>
</feature>
<feature type="region of interest" description="Disordered" evidence="1">
    <location>
        <begin position="1"/>
        <end position="21"/>
    </location>
</feature>
<comment type="caution">
    <text evidence="2">The sequence shown here is derived from an EMBL/GenBank/DDBJ whole genome shotgun (WGS) entry which is preliminary data.</text>
</comment>
<gene>
    <name evidence="2" type="ORF">ARTSIC4J27_2185</name>
</gene>
<dbReference type="AlphaFoldDB" id="A0A024H207"/>
<evidence type="ECO:0000313" key="2">
    <source>
        <dbReference type="EMBL" id="CCQ46225.1"/>
    </source>
</evidence>
<dbReference type="Proteomes" id="UP000035722">
    <property type="component" value="Unassembled WGS sequence"/>
</dbReference>
<organism evidence="2 3">
    <name type="scientific">Pseudarthrobacter siccitolerans</name>
    <dbReference type="NCBI Taxonomy" id="861266"/>
    <lineage>
        <taxon>Bacteria</taxon>
        <taxon>Bacillati</taxon>
        <taxon>Actinomycetota</taxon>
        <taxon>Actinomycetes</taxon>
        <taxon>Micrococcales</taxon>
        <taxon>Micrococcaceae</taxon>
        <taxon>Pseudarthrobacter</taxon>
    </lineage>
</organism>
<keyword evidence="3" id="KW-1185">Reference proteome</keyword>
<accession>A0A024H207</accession>
<feature type="region of interest" description="Disordered" evidence="1">
    <location>
        <begin position="51"/>
        <end position="107"/>
    </location>
</feature>
<evidence type="ECO:0000313" key="3">
    <source>
        <dbReference type="Proteomes" id="UP000035722"/>
    </source>
</evidence>
<reference evidence="3" key="1">
    <citation type="journal article" date="2014" name="Genome Announc.">
        <title>Genome Sequence of Arthrobacter siccitolerans 4J27, a Xeroprotectant-Producing Desiccation-Tolerant Microorganism.</title>
        <authorList>
            <person name="Manzanera M."/>
            <person name="Santa-Cruz-Calvo L."/>
            <person name="Vilchez J.I."/>
            <person name="Garcia-Fontana C."/>
            <person name="Silva-Castro G.A."/>
            <person name="Calvo C."/>
            <person name="Gonzalez-Lopez J."/>
        </authorList>
    </citation>
    <scope>NUCLEOTIDE SEQUENCE [LARGE SCALE GENOMIC DNA]</scope>
    <source>
        <strain evidence="3">4J27</strain>
    </source>
</reference>
<sequence>MRILRAGQPPSPVRQRARMERGISQPVPARCLPAQIEGQCLRGFPVREALQGLQHQHRADHRRRNRRPAPARRKQILHHRIREQPPPVPGQKSEDTARSQQLTGQRLHIQIPALRILASLHKTSLNHQPQQSSRRARPANISAVS</sequence>